<organism evidence="6 7">
    <name type="scientific">Desulfobulbus oralis</name>
    <dbReference type="NCBI Taxonomy" id="1986146"/>
    <lineage>
        <taxon>Bacteria</taxon>
        <taxon>Pseudomonadati</taxon>
        <taxon>Thermodesulfobacteriota</taxon>
        <taxon>Desulfobulbia</taxon>
        <taxon>Desulfobulbales</taxon>
        <taxon>Desulfobulbaceae</taxon>
        <taxon>Desulfobulbus</taxon>
    </lineage>
</organism>
<evidence type="ECO:0000313" key="7">
    <source>
        <dbReference type="Proteomes" id="UP000239867"/>
    </source>
</evidence>
<dbReference type="InterPro" id="IPR001279">
    <property type="entry name" value="Metallo-B-lactamas"/>
</dbReference>
<dbReference type="InterPro" id="IPR051453">
    <property type="entry name" value="MBL_Glyoxalase_II"/>
</dbReference>
<dbReference type="OrthoDB" id="9802991at2"/>
<dbReference type="SUPFAM" id="SSF56281">
    <property type="entry name" value="Metallo-hydrolase/oxidoreductase"/>
    <property type="match status" value="1"/>
</dbReference>
<comment type="cofactor">
    <cofactor evidence="1">
        <name>Zn(2+)</name>
        <dbReference type="ChEBI" id="CHEBI:29105"/>
    </cofactor>
</comment>
<dbReference type="AlphaFoldDB" id="A0A2L1GRR2"/>
<dbReference type="Gene3D" id="3.60.15.10">
    <property type="entry name" value="Ribonuclease Z/Hydroxyacylglutathione hydrolase-like"/>
    <property type="match status" value="1"/>
</dbReference>
<dbReference type="SMART" id="SM00849">
    <property type="entry name" value="Lactamase_B"/>
    <property type="match status" value="1"/>
</dbReference>
<dbReference type="Proteomes" id="UP000239867">
    <property type="component" value="Chromosome"/>
</dbReference>
<evidence type="ECO:0000256" key="4">
    <source>
        <dbReference type="ARBA" id="ARBA00022833"/>
    </source>
</evidence>
<proteinExistence type="predicted"/>
<dbReference type="InterPro" id="IPR036866">
    <property type="entry name" value="RibonucZ/Hydroxyglut_hydro"/>
</dbReference>
<dbReference type="Pfam" id="PF00753">
    <property type="entry name" value="Lactamase_B"/>
    <property type="match status" value="1"/>
</dbReference>
<dbReference type="KEGG" id="deo:CAY53_09810"/>
<protein>
    <submittedName>
        <fullName evidence="6">MBL fold metallo-hydrolase</fullName>
    </submittedName>
</protein>
<accession>A0A2L1GRR2</accession>
<dbReference type="CDD" id="cd06262">
    <property type="entry name" value="metallo-hydrolase-like_MBL-fold"/>
    <property type="match status" value="1"/>
</dbReference>
<keyword evidence="7" id="KW-1185">Reference proteome</keyword>
<dbReference type="GO" id="GO:0046872">
    <property type="term" value="F:metal ion binding"/>
    <property type="evidence" value="ECO:0007669"/>
    <property type="project" value="UniProtKB-KW"/>
</dbReference>
<evidence type="ECO:0000256" key="2">
    <source>
        <dbReference type="ARBA" id="ARBA00022723"/>
    </source>
</evidence>
<name>A0A2L1GRR2_9BACT</name>
<dbReference type="GO" id="GO:0016787">
    <property type="term" value="F:hydrolase activity"/>
    <property type="evidence" value="ECO:0007669"/>
    <property type="project" value="UniProtKB-KW"/>
</dbReference>
<dbReference type="PANTHER" id="PTHR46233">
    <property type="entry name" value="HYDROXYACYLGLUTATHIONE HYDROLASE GLOC"/>
    <property type="match status" value="1"/>
</dbReference>
<keyword evidence="2" id="KW-0479">Metal-binding</keyword>
<evidence type="ECO:0000256" key="1">
    <source>
        <dbReference type="ARBA" id="ARBA00001947"/>
    </source>
</evidence>
<evidence type="ECO:0000256" key="3">
    <source>
        <dbReference type="ARBA" id="ARBA00022801"/>
    </source>
</evidence>
<dbReference type="EMBL" id="CP021255">
    <property type="protein sequence ID" value="AVD72328.1"/>
    <property type="molecule type" value="Genomic_DNA"/>
</dbReference>
<evidence type="ECO:0000259" key="5">
    <source>
        <dbReference type="SMART" id="SM00849"/>
    </source>
</evidence>
<keyword evidence="3 6" id="KW-0378">Hydrolase</keyword>
<dbReference type="PANTHER" id="PTHR46233:SF3">
    <property type="entry name" value="HYDROXYACYLGLUTATHIONE HYDROLASE GLOC"/>
    <property type="match status" value="1"/>
</dbReference>
<reference evidence="6 7" key="1">
    <citation type="journal article" date="2018" name="MBio">
        <title>Insights into the evolution of host association through the isolation and characterization of a novel human periodontal pathobiont, Desulfobulbus oralis.</title>
        <authorList>
            <person name="Cross K.L."/>
            <person name="Chirania P."/>
            <person name="Xiong W."/>
            <person name="Beall C.J."/>
            <person name="Elkins J.G."/>
            <person name="Giannone R.J."/>
            <person name="Griffen A.L."/>
            <person name="Guss A.M."/>
            <person name="Hettich R.L."/>
            <person name="Joshi S.S."/>
            <person name="Mokrzan E.M."/>
            <person name="Martin R.K."/>
            <person name="Zhulin I.B."/>
            <person name="Leys E.J."/>
            <person name="Podar M."/>
        </authorList>
    </citation>
    <scope>NUCLEOTIDE SEQUENCE [LARGE SCALE GENOMIC DNA]</scope>
    <source>
        <strain evidence="6 7">ORNL</strain>
    </source>
</reference>
<keyword evidence="4" id="KW-0862">Zinc</keyword>
<gene>
    <name evidence="6" type="ORF">CAY53_09810</name>
</gene>
<feature type="domain" description="Metallo-beta-lactamase" evidence="5">
    <location>
        <begin position="2"/>
        <end position="179"/>
    </location>
</feature>
<evidence type="ECO:0000313" key="6">
    <source>
        <dbReference type="EMBL" id="AVD72328.1"/>
    </source>
</evidence>
<sequence>MAVCCYVASCERSGEAVVIDPGGDEERILDYVQGRQLRVRYIINTHCHPDHCCGNGPVRAATGASIVMHEADIAYAADPRVAGYFAMLGLPASPPADIAVVDGDTVSFGQETLTVLHTPGHSPGGICLYSAPHCFTGDTLFVNGVGRTDFPGCSYERLVESIGTKLFTLPEATIVWPGHAYGGTSSTIGREAANNPCL</sequence>